<protein>
    <submittedName>
        <fullName evidence="2">Unannotated protein</fullName>
    </submittedName>
</protein>
<feature type="transmembrane region" description="Helical" evidence="1">
    <location>
        <begin position="52"/>
        <end position="70"/>
    </location>
</feature>
<name>A0A6J6PVE4_9ZZZZ</name>
<keyword evidence="1" id="KW-1133">Transmembrane helix</keyword>
<dbReference type="EMBL" id="CAEZXM010000264">
    <property type="protein sequence ID" value="CAB4702747.1"/>
    <property type="molecule type" value="Genomic_DNA"/>
</dbReference>
<keyword evidence="1" id="KW-0812">Transmembrane</keyword>
<keyword evidence="1" id="KW-0472">Membrane</keyword>
<evidence type="ECO:0000256" key="1">
    <source>
        <dbReference type="SAM" id="Phobius"/>
    </source>
</evidence>
<accession>A0A6J6PVE4</accession>
<sequence length="72" mass="7430">MMGDMLLGDDLLAWLVLAMGGALFVGNLLALLKPPARPKPGELTRAPVGRSLMMTLAGGVAALWAIGSLLSK</sequence>
<feature type="transmembrane region" description="Helical" evidence="1">
    <location>
        <begin position="12"/>
        <end position="32"/>
    </location>
</feature>
<proteinExistence type="predicted"/>
<organism evidence="2">
    <name type="scientific">freshwater metagenome</name>
    <dbReference type="NCBI Taxonomy" id="449393"/>
    <lineage>
        <taxon>unclassified sequences</taxon>
        <taxon>metagenomes</taxon>
        <taxon>ecological metagenomes</taxon>
    </lineage>
</organism>
<dbReference type="AlphaFoldDB" id="A0A6J6PVE4"/>
<evidence type="ECO:0000313" key="2">
    <source>
        <dbReference type="EMBL" id="CAB4702747.1"/>
    </source>
</evidence>
<reference evidence="2" key="1">
    <citation type="submission" date="2020-05" db="EMBL/GenBank/DDBJ databases">
        <authorList>
            <person name="Chiriac C."/>
            <person name="Salcher M."/>
            <person name="Ghai R."/>
            <person name="Kavagutti S V."/>
        </authorList>
    </citation>
    <scope>NUCLEOTIDE SEQUENCE</scope>
</reference>
<gene>
    <name evidence="2" type="ORF">UFOPK2366_01346</name>
</gene>